<dbReference type="InterPro" id="IPR051517">
    <property type="entry name" value="IFITM_antiviral_protein"/>
</dbReference>
<comment type="subcellular location">
    <subcellularLocation>
        <location evidence="1">Membrane</location>
    </subcellularLocation>
</comment>
<accession>A0A3Q4HS82</accession>
<reference evidence="7" key="2">
    <citation type="submission" date="2025-09" db="UniProtKB">
        <authorList>
            <consortium name="Ensembl"/>
        </authorList>
    </citation>
    <scope>IDENTIFICATION</scope>
</reference>
<evidence type="ECO:0000256" key="4">
    <source>
        <dbReference type="ARBA" id="ARBA00022989"/>
    </source>
</evidence>
<dbReference type="InterPro" id="IPR007593">
    <property type="entry name" value="CD225/Dispanin_fam"/>
</dbReference>
<dbReference type="PANTHER" id="PTHR13999">
    <property type="entry name" value="INTERFERON INDUCIBLE TRANSMEMBRANE PROTEIN"/>
    <property type="match status" value="1"/>
</dbReference>
<organism evidence="7 8">
    <name type="scientific">Neolamprologus brichardi</name>
    <name type="common">Fairy cichlid</name>
    <name type="synonym">Lamprologus brichardi</name>
    <dbReference type="NCBI Taxonomy" id="32507"/>
    <lineage>
        <taxon>Eukaryota</taxon>
        <taxon>Metazoa</taxon>
        <taxon>Chordata</taxon>
        <taxon>Craniata</taxon>
        <taxon>Vertebrata</taxon>
        <taxon>Euteleostomi</taxon>
        <taxon>Actinopterygii</taxon>
        <taxon>Neopterygii</taxon>
        <taxon>Teleostei</taxon>
        <taxon>Neoteleostei</taxon>
        <taxon>Acanthomorphata</taxon>
        <taxon>Ovalentaria</taxon>
        <taxon>Cichlomorphae</taxon>
        <taxon>Cichliformes</taxon>
        <taxon>Cichlidae</taxon>
        <taxon>African cichlids</taxon>
        <taxon>Pseudocrenilabrinae</taxon>
        <taxon>Lamprologini</taxon>
        <taxon>Neolamprologus</taxon>
    </lineage>
</organism>
<dbReference type="GeneTree" id="ENSGT00940000177972"/>
<keyword evidence="4 6" id="KW-1133">Transmembrane helix</keyword>
<keyword evidence="3 6" id="KW-0812">Transmembrane</keyword>
<keyword evidence="5 6" id="KW-0472">Membrane</keyword>
<protein>
    <submittedName>
        <fullName evidence="7">Uncharacterized protein</fullName>
    </submittedName>
</protein>
<keyword evidence="8" id="KW-1185">Reference proteome</keyword>
<name>A0A3Q4HS82_NEOBR</name>
<dbReference type="PANTHER" id="PTHR13999:SF31">
    <property type="entry name" value="IFITM1-RELATED"/>
    <property type="match status" value="1"/>
</dbReference>
<evidence type="ECO:0000256" key="2">
    <source>
        <dbReference type="ARBA" id="ARBA00006843"/>
    </source>
</evidence>
<evidence type="ECO:0000313" key="8">
    <source>
        <dbReference type="Proteomes" id="UP000261580"/>
    </source>
</evidence>
<dbReference type="STRING" id="32507.ENSNBRP00000023773"/>
<dbReference type="Proteomes" id="UP000261580">
    <property type="component" value="Unassembled WGS sequence"/>
</dbReference>
<dbReference type="Bgee" id="ENSNBRG00000018195">
    <property type="expression patterns" value="Expressed in mesonephros"/>
</dbReference>
<evidence type="ECO:0000313" key="7">
    <source>
        <dbReference type="Ensembl" id="ENSNBRP00000023773.1"/>
    </source>
</evidence>
<dbReference type="Pfam" id="PF04505">
    <property type="entry name" value="CD225"/>
    <property type="match status" value="1"/>
</dbReference>
<dbReference type="AlphaFoldDB" id="A0A3Q4HS82"/>
<proteinExistence type="inferred from homology"/>
<feature type="transmembrane region" description="Helical" evidence="6">
    <location>
        <begin position="88"/>
        <end position="115"/>
    </location>
</feature>
<dbReference type="GO" id="GO:0005886">
    <property type="term" value="C:plasma membrane"/>
    <property type="evidence" value="ECO:0007669"/>
    <property type="project" value="TreeGrafter"/>
</dbReference>
<evidence type="ECO:0000256" key="1">
    <source>
        <dbReference type="ARBA" id="ARBA00004370"/>
    </source>
</evidence>
<evidence type="ECO:0000256" key="6">
    <source>
        <dbReference type="SAM" id="Phobius"/>
    </source>
</evidence>
<reference evidence="7" key="1">
    <citation type="submission" date="2025-08" db="UniProtKB">
        <authorList>
            <consortium name="Ensembl"/>
        </authorList>
    </citation>
    <scope>IDENTIFICATION</scope>
</reference>
<comment type="similarity">
    <text evidence="2">Belongs to the CD225/Dispanin family.</text>
</comment>
<evidence type="ECO:0000256" key="5">
    <source>
        <dbReference type="ARBA" id="ARBA00023136"/>
    </source>
</evidence>
<dbReference type="Ensembl" id="ENSNBRT00000024388.1">
    <property type="protein sequence ID" value="ENSNBRP00000023773.1"/>
    <property type="gene ID" value="ENSNBRG00000018195.1"/>
</dbReference>
<sequence>MKLSREYAPCITLSGKLSIMTCSYEPLSDNNVVLKTLCYDFLRDLYFHVLCLRSSLLLPRYALSPARDRKVVGDVDGARRYGSTARCLNIISTIIVATVFLALIIVITVLTTTIFSHRQHYGFPY</sequence>
<evidence type="ECO:0000256" key="3">
    <source>
        <dbReference type="ARBA" id="ARBA00022692"/>
    </source>
</evidence>